<accession>C1MP73</accession>
<dbReference type="AlphaFoldDB" id="C1MP73"/>
<dbReference type="EMBL" id="GG663737">
    <property type="protein sequence ID" value="EEH58416.1"/>
    <property type="molecule type" value="Genomic_DNA"/>
</dbReference>
<feature type="region of interest" description="Disordered" evidence="7">
    <location>
        <begin position="196"/>
        <end position="219"/>
    </location>
</feature>
<evidence type="ECO:0000256" key="5">
    <source>
        <dbReference type="ARBA" id="ARBA00031552"/>
    </source>
</evidence>
<dbReference type="SUPFAM" id="SSF55298">
    <property type="entry name" value="YjgF-like"/>
    <property type="match status" value="2"/>
</dbReference>
<evidence type="ECO:0000313" key="9">
    <source>
        <dbReference type="EMBL" id="EEH58416.1"/>
    </source>
</evidence>
<evidence type="ECO:0000256" key="7">
    <source>
        <dbReference type="SAM" id="MobiDB-lite"/>
    </source>
</evidence>
<dbReference type="InterPro" id="IPR002761">
    <property type="entry name" value="Diphthami_syn_dom"/>
</dbReference>
<feature type="domain" description="EF-hand" evidence="8">
    <location>
        <begin position="261"/>
        <end position="296"/>
    </location>
</feature>
<protein>
    <recommendedName>
        <fullName evidence="2">Diphthine--ammonia ligase</fullName>
        <ecNumber evidence="1">6.3.1.14</ecNumber>
    </recommendedName>
    <alternativeName>
        <fullName evidence="4">Diphthamide synthase</fullName>
    </alternativeName>
    <alternativeName>
        <fullName evidence="5">Diphthamide synthetase</fullName>
    </alternativeName>
</protein>
<organism evidence="10">
    <name type="scientific">Micromonas pusilla (strain CCMP1545)</name>
    <name type="common">Picoplanktonic green alga</name>
    <dbReference type="NCBI Taxonomy" id="564608"/>
    <lineage>
        <taxon>Eukaryota</taxon>
        <taxon>Viridiplantae</taxon>
        <taxon>Chlorophyta</taxon>
        <taxon>Mamiellophyceae</taxon>
        <taxon>Mamiellales</taxon>
        <taxon>Mamiellaceae</taxon>
        <taxon>Micromonas</taxon>
    </lineage>
</organism>
<dbReference type="InterPro" id="IPR018247">
    <property type="entry name" value="EF_Hand_1_Ca_BS"/>
</dbReference>
<dbReference type="GO" id="GO:0005509">
    <property type="term" value="F:calcium ion binding"/>
    <property type="evidence" value="ECO:0007669"/>
    <property type="project" value="InterPro"/>
</dbReference>
<dbReference type="Pfam" id="PF13499">
    <property type="entry name" value="EF-hand_7"/>
    <property type="match status" value="1"/>
</dbReference>
<dbReference type="Gene3D" id="1.10.238.10">
    <property type="entry name" value="EF-hand"/>
    <property type="match status" value="2"/>
</dbReference>
<dbReference type="eggNOG" id="KOG2317">
    <property type="taxonomic scope" value="Eukaryota"/>
</dbReference>
<dbReference type="Proteomes" id="UP000001876">
    <property type="component" value="Unassembled WGS sequence"/>
</dbReference>
<evidence type="ECO:0000256" key="4">
    <source>
        <dbReference type="ARBA" id="ARBA00029814"/>
    </source>
</evidence>
<evidence type="ECO:0000259" key="8">
    <source>
        <dbReference type="PROSITE" id="PS50222"/>
    </source>
</evidence>
<dbReference type="CDD" id="cd00051">
    <property type="entry name" value="EFh"/>
    <property type="match status" value="1"/>
</dbReference>
<evidence type="ECO:0000256" key="1">
    <source>
        <dbReference type="ARBA" id="ARBA00012089"/>
    </source>
</evidence>
<dbReference type="Gene3D" id="3.40.50.620">
    <property type="entry name" value="HUPs"/>
    <property type="match status" value="1"/>
</dbReference>
<gene>
    <name evidence="9" type="ORF">MICPUCDRAFT_56170</name>
</gene>
<feature type="compositionally biased region" description="Low complexity" evidence="7">
    <location>
        <begin position="1018"/>
        <end position="1029"/>
    </location>
</feature>
<dbReference type="PROSITE" id="PS00018">
    <property type="entry name" value="EF_HAND_1"/>
    <property type="match status" value="3"/>
</dbReference>
<dbReference type="InterPro" id="IPR011992">
    <property type="entry name" value="EF-hand-dom_pair"/>
</dbReference>
<dbReference type="eggNOG" id="KOG2316">
    <property type="taxonomic scope" value="Eukaryota"/>
</dbReference>
<feature type="compositionally biased region" description="Basic and acidic residues" evidence="7">
    <location>
        <begin position="999"/>
        <end position="1008"/>
    </location>
</feature>
<dbReference type="InterPro" id="IPR002048">
    <property type="entry name" value="EF_hand_dom"/>
</dbReference>
<dbReference type="Gene3D" id="3.30.1330.40">
    <property type="entry name" value="RutC-like"/>
    <property type="match status" value="2"/>
</dbReference>
<dbReference type="Pfam" id="PF01902">
    <property type="entry name" value="Diphthami_syn_2"/>
    <property type="match status" value="1"/>
</dbReference>
<feature type="domain" description="EF-hand" evidence="8">
    <location>
        <begin position="223"/>
        <end position="258"/>
    </location>
</feature>
<dbReference type="NCBIfam" id="TIGR00290">
    <property type="entry name" value="MJ0570_dom"/>
    <property type="match status" value="1"/>
</dbReference>
<name>C1MP73_MICPC</name>
<dbReference type="SUPFAM" id="SSF52402">
    <property type="entry name" value="Adenine nucleotide alpha hydrolases-like"/>
    <property type="match status" value="1"/>
</dbReference>
<dbReference type="STRING" id="564608.C1MP73"/>
<feature type="domain" description="EF-hand" evidence="8">
    <location>
        <begin position="5"/>
        <end position="40"/>
    </location>
</feature>
<dbReference type="PANTHER" id="PTHR12196:SF2">
    <property type="entry name" value="DIPHTHINE--AMMONIA LIGASE"/>
    <property type="match status" value="1"/>
</dbReference>
<dbReference type="GO" id="GO:0017183">
    <property type="term" value="P:protein histidyl modification to diphthamide"/>
    <property type="evidence" value="ECO:0007669"/>
    <property type="project" value="TreeGrafter"/>
</dbReference>
<dbReference type="GeneID" id="9682674"/>
<feature type="region of interest" description="Disordered" evidence="7">
    <location>
        <begin position="971"/>
        <end position="1029"/>
    </location>
</feature>
<keyword evidence="10" id="KW-1185">Reference proteome</keyword>
<dbReference type="CDD" id="cd01994">
    <property type="entry name" value="AANH_PF0828-like"/>
    <property type="match status" value="1"/>
</dbReference>
<feature type="compositionally biased region" description="Basic and acidic residues" evidence="7">
    <location>
        <begin position="203"/>
        <end position="219"/>
    </location>
</feature>
<evidence type="ECO:0000256" key="6">
    <source>
        <dbReference type="ARBA" id="ARBA00048108"/>
    </source>
</evidence>
<reference evidence="9 10" key="1">
    <citation type="journal article" date="2009" name="Science">
        <title>Green evolution and dynamic adaptations revealed by genomes of the marine picoeukaryotes Micromonas.</title>
        <authorList>
            <person name="Worden A.Z."/>
            <person name="Lee J.H."/>
            <person name="Mock T."/>
            <person name="Rouze P."/>
            <person name="Simmons M.P."/>
            <person name="Aerts A.L."/>
            <person name="Allen A.E."/>
            <person name="Cuvelier M.L."/>
            <person name="Derelle E."/>
            <person name="Everett M.V."/>
            <person name="Foulon E."/>
            <person name="Grimwood J."/>
            <person name="Gundlach H."/>
            <person name="Henrissat B."/>
            <person name="Napoli C."/>
            <person name="McDonald S.M."/>
            <person name="Parker M.S."/>
            <person name="Rombauts S."/>
            <person name="Salamov A."/>
            <person name="Von Dassow P."/>
            <person name="Badger J.H."/>
            <person name="Coutinho P.M."/>
            <person name="Demir E."/>
            <person name="Dubchak I."/>
            <person name="Gentemann C."/>
            <person name="Eikrem W."/>
            <person name="Gready J.E."/>
            <person name="John U."/>
            <person name="Lanier W."/>
            <person name="Lindquist E.A."/>
            <person name="Lucas S."/>
            <person name="Mayer K.F."/>
            <person name="Moreau H."/>
            <person name="Not F."/>
            <person name="Otillar R."/>
            <person name="Panaud O."/>
            <person name="Pangilinan J."/>
            <person name="Paulsen I."/>
            <person name="Piegu B."/>
            <person name="Poliakov A."/>
            <person name="Robbens S."/>
            <person name="Schmutz J."/>
            <person name="Toulza E."/>
            <person name="Wyss T."/>
            <person name="Zelensky A."/>
            <person name="Zhou K."/>
            <person name="Armbrust E.V."/>
            <person name="Bhattacharya D."/>
            <person name="Goodenough U.W."/>
            <person name="Van de Peer Y."/>
            <person name="Grigoriev I.V."/>
        </authorList>
    </citation>
    <scope>NUCLEOTIDE SEQUENCE [LARGE SCALE GENOMIC DNA]</scope>
    <source>
        <strain evidence="9 10">CCMP1545</strain>
    </source>
</reference>
<keyword evidence="3" id="KW-0106">Calcium</keyword>
<dbReference type="PANTHER" id="PTHR12196">
    <property type="entry name" value="DOMAIN OF UNKNOWN FUNCTION 71 DUF71 -CONTAINING PROTEIN"/>
    <property type="match status" value="1"/>
</dbReference>
<comment type="catalytic activity">
    <reaction evidence="6">
        <text>diphthine-[translation elongation factor 2] + NH4(+) + ATP = diphthamide-[translation elongation factor 2] + AMP + diphosphate + H(+)</text>
        <dbReference type="Rhea" id="RHEA:19753"/>
        <dbReference type="Rhea" id="RHEA-COMP:10172"/>
        <dbReference type="Rhea" id="RHEA-COMP:10174"/>
        <dbReference type="ChEBI" id="CHEBI:15378"/>
        <dbReference type="ChEBI" id="CHEBI:16692"/>
        <dbReference type="ChEBI" id="CHEBI:28938"/>
        <dbReference type="ChEBI" id="CHEBI:30616"/>
        <dbReference type="ChEBI" id="CHEBI:33019"/>
        <dbReference type="ChEBI" id="CHEBI:82696"/>
        <dbReference type="ChEBI" id="CHEBI:456215"/>
        <dbReference type="EC" id="6.3.1.14"/>
    </reaction>
</comment>
<dbReference type="KEGG" id="mpp:MICPUCDRAFT_56170"/>
<dbReference type="OrthoDB" id="498766at2759"/>
<dbReference type="InterPro" id="IPR030662">
    <property type="entry name" value="DPH6/MJ0570"/>
</dbReference>
<dbReference type="SMART" id="SM00054">
    <property type="entry name" value="EFh"/>
    <property type="match status" value="3"/>
</dbReference>
<evidence type="ECO:0000256" key="3">
    <source>
        <dbReference type="ARBA" id="ARBA00022837"/>
    </source>
</evidence>
<evidence type="ECO:0000256" key="2">
    <source>
        <dbReference type="ARBA" id="ARBA00018426"/>
    </source>
</evidence>
<dbReference type="GO" id="GO:0017178">
    <property type="term" value="F:diphthine-ammonia ligase activity"/>
    <property type="evidence" value="ECO:0007669"/>
    <property type="project" value="UniProtKB-EC"/>
</dbReference>
<sequence length="1239" mass="132794">MGIFTAPETPGEMFIRFDTDKSGTLEVDEVKFGLAEMGALRKTTAGEAATICREAFADKPEGSGLDMDEFKLLLAKVEMIGGTPGKKKKEAIKEVEVPYGYKSWDGSLPTKSAFMGFAGSNGSLSLDEWNEMMTASKLVDDVVDEMTTGIIFARACKKGKRMLNWKDGTFLNALAALATEHKVGWASVADRVADSAPLGSPELKSKSRDTEAAKMREQRRQEALDAKLMEAFSRYDVDGNGTLDLQEMGAALADMGAMQNVDVRSVRNLFKEFDADESGDIDFGEFKSLCGRVEEIKKKRAKAAAESGGDVGDATVPPGFASTPFAIALKKTFDSFVEADQTGVASAAWAELLKETRVLFKRDRTFDEEGAELIFNKAFGPTFHDTVKTLKWDDGTFFSAVAAVATELKVTFDLVAGKIARYGPFRAARSGGGYECVALVSGGKDSVFAAMMAQSHGHRIVAMANLYPANNGVEELDSHCFQTVGHRCVASYGALTGLPLFRRKIRGASVNTDMAYDVHGAVDGGVDEVEDLRALLAGVVRAMPNVKAVCSGAILSDYQRLRMEAVCADLGLVSLSYLWRQPQSSLLERMCDSNVEAVLIKTAAMGLQPTRDLGKTIKEMLPTLYEIEKKYGSHCAGEGGEFETLALDCPLFTRGRLHIAPNEQSLLTSAPEVIITSEDTLAPAGHLAIVQHAVEVKQGMDWMVEGKVVEVDTDAPPPRRVGVSHEEAAVAAAAADVLLSEVDVRETWGITNRSISARVVVMNEEARNTPAAAAASAEALLLAVQTRLRRCKERLDWSAVAFVHLYVNNMDYFSSVNAAYARVVPSCKPPARACVELPLPEGVVVALDVHVSVADPAPSRSLHVQGISCWAPPCIGPYGQAVSAHGLTYLAGCIGMEPATLNVVDAASEARRSWRTAAAVARVMGSPLWRDCLCTTVYVSVVGGDDAMTSTMRAFEEVLAGAKWQDDVDVPGGDLHVAAGVPAGRRRDDSSADDEEGDDGRGDVRGGDEGEDDHEEVASASKAVGGDGSAAAAASSWPWEWRPLVTAVVVPKLPKDASCEVQPVLLDGDGPNFSTRYQKLVDPWDGDVDQSRAEIVMESHDVGFCRCVSLSREGRFCRATAATPSDADATIALKSIVMCVAIALDEVEDVRWRHVCMIKCYATTEWLEAFGEREDRDGAAALADALDALIRNSALSYGKGVNPFGVRVVVVPVVRASFDSVTDAGMVLELSAIVGGGDL</sequence>
<proteinExistence type="predicted"/>
<dbReference type="InterPro" id="IPR014729">
    <property type="entry name" value="Rossmann-like_a/b/a_fold"/>
</dbReference>
<evidence type="ECO:0000313" key="10">
    <source>
        <dbReference type="Proteomes" id="UP000001876"/>
    </source>
</evidence>
<dbReference type="InterPro" id="IPR035959">
    <property type="entry name" value="RutC-like_sf"/>
</dbReference>
<dbReference type="Gene3D" id="3.90.1490.10">
    <property type="entry name" value="putative n-type atp pyrophosphatase, domain 2"/>
    <property type="match status" value="1"/>
</dbReference>
<dbReference type="EC" id="6.3.1.14" evidence="1"/>
<dbReference type="PROSITE" id="PS50222">
    <property type="entry name" value="EF_HAND_2"/>
    <property type="match status" value="3"/>
</dbReference>
<dbReference type="RefSeq" id="XP_003056771.1">
    <property type="nucleotide sequence ID" value="XM_003056725.1"/>
</dbReference>
<dbReference type="FunFam" id="3.40.50.620:FF:000145">
    <property type="entry name" value="ATP-binding domain containing protein"/>
    <property type="match status" value="1"/>
</dbReference>
<dbReference type="SUPFAM" id="SSF47473">
    <property type="entry name" value="EF-hand"/>
    <property type="match status" value="2"/>
</dbReference>